<keyword evidence="2" id="KW-1133">Transmembrane helix</keyword>
<keyword evidence="4" id="KW-1185">Reference proteome</keyword>
<dbReference type="Proteomes" id="UP000431744">
    <property type="component" value="Unassembled WGS sequence"/>
</dbReference>
<evidence type="ECO:0000256" key="2">
    <source>
        <dbReference type="SAM" id="Phobius"/>
    </source>
</evidence>
<accession>A0A6H9WAP5</accession>
<gene>
    <name evidence="3" type="ORF">F8O04_13795</name>
</gene>
<feature type="transmembrane region" description="Helical" evidence="2">
    <location>
        <begin position="355"/>
        <end position="380"/>
    </location>
</feature>
<comment type="caution">
    <text evidence="3">The sequence shown here is derived from an EMBL/GenBank/DDBJ whole genome shotgun (WGS) entry which is preliminary data.</text>
</comment>
<dbReference type="RefSeq" id="WP_158029970.1">
    <property type="nucleotide sequence ID" value="NZ_BMHG01000002.1"/>
</dbReference>
<reference evidence="3 4" key="1">
    <citation type="submission" date="2019-09" db="EMBL/GenBank/DDBJ databases">
        <title>Phylogeny of genus Pseudoclavibacter and closely related genus.</title>
        <authorList>
            <person name="Li Y."/>
        </authorList>
    </citation>
    <scope>NUCLEOTIDE SEQUENCE [LARGE SCALE GENOMIC DNA]</scope>
    <source>
        <strain evidence="3 4">EGI 60007</strain>
    </source>
</reference>
<keyword evidence="2" id="KW-0812">Transmembrane</keyword>
<feature type="compositionally biased region" description="Low complexity" evidence="1">
    <location>
        <begin position="197"/>
        <end position="230"/>
    </location>
</feature>
<feature type="compositionally biased region" description="Basic and acidic residues" evidence="1">
    <location>
        <begin position="1"/>
        <end position="19"/>
    </location>
</feature>
<protein>
    <submittedName>
        <fullName evidence="3">Uncharacterized protein</fullName>
    </submittedName>
</protein>
<name>A0A6H9WAP5_9MICO</name>
<dbReference type="OrthoDB" id="5114898at2"/>
<feature type="region of interest" description="Disordered" evidence="1">
    <location>
        <begin position="1"/>
        <end position="248"/>
    </location>
</feature>
<organism evidence="3 4">
    <name type="scientific">Pseudoclavibacter endophyticus</name>
    <dbReference type="NCBI Taxonomy" id="1778590"/>
    <lineage>
        <taxon>Bacteria</taxon>
        <taxon>Bacillati</taxon>
        <taxon>Actinomycetota</taxon>
        <taxon>Actinomycetes</taxon>
        <taxon>Micrococcales</taxon>
        <taxon>Microbacteriaceae</taxon>
        <taxon>Pseudoclavibacter</taxon>
    </lineage>
</organism>
<feature type="compositionally biased region" description="Low complexity" evidence="1">
    <location>
        <begin position="108"/>
        <end position="119"/>
    </location>
</feature>
<feature type="compositionally biased region" description="Low complexity" evidence="1">
    <location>
        <begin position="167"/>
        <end position="190"/>
    </location>
</feature>
<dbReference type="AlphaFoldDB" id="A0A6H9WAP5"/>
<evidence type="ECO:0000313" key="3">
    <source>
        <dbReference type="EMBL" id="KAB1646804.1"/>
    </source>
</evidence>
<evidence type="ECO:0000313" key="4">
    <source>
        <dbReference type="Proteomes" id="UP000431744"/>
    </source>
</evidence>
<keyword evidence="2" id="KW-0472">Membrane</keyword>
<sequence length="384" mass="40185">MTADRPLTRREIRERERAAAESPAHGPGVEAAARAAAPAAPPQEPRAITPQQEPQRRPRQHRSSLDPVEWRLSTSDMSSVRDELDARFSGQEGGGDGLDDDVSRAAERAASPAEQPAPATRRSRRDEQVPAGERLAMPETPVQHAPPVPRATVSPGERSAPHEPEAPARAADAPSEDWAAATWASSPSSPLGDLPDTAPTATASGTTASGNTASGNTASRPLAPEAAAAPRVRDQAAHRDEVETGPDGYFERLATASVGDAPTGMIVMPEVINPDITGALSGSGDVMVTGSMRISRDLSSFGAYRDGLDQFDAETGIVTDERRSEHSPVPARDAVSLSRAPGVRVAPEPHRHLGVWIWVVVGAIGVAVVGGGGVLLYGVVSGWF</sequence>
<dbReference type="EMBL" id="WBJY01000004">
    <property type="protein sequence ID" value="KAB1646804.1"/>
    <property type="molecule type" value="Genomic_DNA"/>
</dbReference>
<feature type="compositionally biased region" description="Basic and acidic residues" evidence="1">
    <location>
        <begin position="231"/>
        <end position="242"/>
    </location>
</feature>
<evidence type="ECO:0000256" key="1">
    <source>
        <dbReference type="SAM" id="MobiDB-lite"/>
    </source>
</evidence>
<proteinExistence type="predicted"/>